<dbReference type="Gene3D" id="3.40.50.80">
    <property type="entry name" value="Nucleotide-binding domain of ferredoxin-NADP reductase (FNR) module"/>
    <property type="match status" value="1"/>
</dbReference>
<evidence type="ECO:0000313" key="4">
    <source>
        <dbReference type="Proteomes" id="UP000697998"/>
    </source>
</evidence>
<accession>A0A935UGD4</accession>
<dbReference type="InterPro" id="IPR039261">
    <property type="entry name" value="FNR_nucleotide-bd"/>
</dbReference>
<dbReference type="GO" id="GO:0051537">
    <property type="term" value="F:2 iron, 2 sulfur cluster binding"/>
    <property type="evidence" value="ECO:0007669"/>
    <property type="project" value="InterPro"/>
</dbReference>
<dbReference type="EMBL" id="JADJMH010000014">
    <property type="protein sequence ID" value="MBK7675951.1"/>
    <property type="molecule type" value="Genomic_DNA"/>
</dbReference>
<dbReference type="PROSITE" id="PS00197">
    <property type="entry name" value="2FE2S_FER_1"/>
    <property type="match status" value="1"/>
</dbReference>
<evidence type="ECO:0000259" key="2">
    <source>
        <dbReference type="PROSITE" id="PS51384"/>
    </source>
</evidence>
<dbReference type="InterPro" id="IPR012349">
    <property type="entry name" value="Split_barrel_FMN-bd"/>
</dbReference>
<dbReference type="Pfam" id="PF00111">
    <property type="entry name" value="Fer2"/>
    <property type="match status" value="1"/>
</dbReference>
<evidence type="ECO:0000313" key="3">
    <source>
        <dbReference type="EMBL" id="MBK7675951.1"/>
    </source>
</evidence>
<gene>
    <name evidence="3" type="ORF">IPJ27_15020</name>
</gene>
<dbReference type="SUPFAM" id="SSF50475">
    <property type="entry name" value="FMN-binding split barrel"/>
    <property type="match status" value="1"/>
</dbReference>
<dbReference type="InterPro" id="IPR036010">
    <property type="entry name" value="2Fe-2S_ferredoxin-like_sf"/>
</dbReference>
<feature type="domain" description="FAD-binding FR-type" evidence="2">
    <location>
        <begin position="330"/>
        <end position="433"/>
    </location>
</feature>
<proteinExistence type="predicted"/>
<dbReference type="Gene3D" id="3.10.20.30">
    <property type="match status" value="1"/>
</dbReference>
<evidence type="ECO:0000259" key="1">
    <source>
        <dbReference type="PROSITE" id="PS51085"/>
    </source>
</evidence>
<feature type="domain" description="2Fe-2S ferredoxin-type" evidence="1">
    <location>
        <begin position="602"/>
        <end position="692"/>
    </location>
</feature>
<dbReference type="InterPro" id="IPR017938">
    <property type="entry name" value="Riboflavin_synthase-like_b-brl"/>
</dbReference>
<dbReference type="AlphaFoldDB" id="A0A935UGD4"/>
<dbReference type="PROSITE" id="PS51384">
    <property type="entry name" value="FAD_FR"/>
    <property type="match status" value="1"/>
</dbReference>
<dbReference type="CDD" id="cd00207">
    <property type="entry name" value="fer2"/>
    <property type="match status" value="1"/>
</dbReference>
<dbReference type="InterPro" id="IPR006058">
    <property type="entry name" value="2Fe2S_fd_BS"/>
</dbReference>
<dbReference type="Pfam" id="PF00175">
    <property type="entry name" value="NAD_binding_1"/>
    <property type="match status" value="1"/>
</dbReference>
<dbReference type="CDD" id="cd06184">
    <property type="entry name" value="flavohem_like_fad_nad_binding"/>
    <property type="match status" value="1"/>
</dbReference>
<dbReference type="GO" id="GO:0016491">
    <property type="term" value="F:oxidoreductase activity"/>
    <property type="evidence" value="ECO:0007669"/>
    <property type="project" value="InterPro"/>
</dbReference>
<dbReference type="PANTHER" id="PTHR42815:SF2">
    <property type="entry name" value="FAD-BINDING, PUTATIVE (AFU_ORTHOLOGUE AFUA_6G07600)-RELATED"/>
    <property type="match status" value="1"/>
</dbReference>
<sequence>MSAATASPWHRGERELQQSVGVAERMEVFGRQVIRDFMPEQHRTFYRQLPFLVIAAVDTAGDPWATLVEARAGLAQSPDARHLQINALPGQGDPAGDALRPGDGIGVLGIELQTRRRNRVNGRVVARDDRQLTLQVEHAFGNCPQYIQARNFSFAGDPAEPFSGRSEVLSTLDGEASAMIRAVDTFFVASYVDPEGDVGRRQVDASHRGGKPGFVRVDADVLTIPDFAGNLHFNTLGNLQVNPRAGLLFIDFATGDLLQLAGPTELVLAGDEVSSFQGAERLWRLHVNKAVRRRRVLKLRWRLEEISPNSLMTGSWEEALARQQAEALRNQWRRFRVARITNESSTIKSFHLEAADGAGLPLFKAGQHLPIRLAVAAGAAPVIRTYTLSVAPSDGCYRISVKRAGRVSQFLHEHIAVGDEIEARAPLGSFVVDAHERRPLVFLSAGVGITPMLAMLREVVYEGVRTRRVRRTFFVHTSRTLAERAFDGELQELIERADGAVEVVRILSQPKPAAVLGSDYDVHGRIDLPSLKAILPFDDFADCDFYLCGPAAFAQDLYDGLRAMQIADERIHVEQSGPSSLRRRVTEAAAQHPLTTLPAAETSVAVVFARSAKEARWQSGGGSLLELAEARGLTPEFSCRGGSCGTCKTRLLTGQVSYTSSPAVDLGTDEILICCSVPAAGAGNAAGLVLDL</sequence>
<comment type="caution">
    <text evidence="3">The sequence shown here is derived from an EMBL/GenBank/DDBJ whole genome shotgun (WGS) entry which is preliminary data.</text>
</comment>
<dbReference type="Pfam" id="PF00970">
    <property type="entry name" value="FAD_binding_6"/>
    <property type="match status" value="1"/>
</dbReference>
<dbReference type="PANTHER" id="PTHR42815">
    <property type="entry name" value="FAD-BINDING, PUTATIVE (AFU_ORTHOLOGUE AFUA_6G07600)-RELATED"/>
    <property type="match status" value="1"/>
</dbReference>
<name>A0A935UGD4_9PROT</name>
<reference evidence="3 4" key="1">
    <citation type="submission" date="2020-10" db="EMBL/GenBank/DDBJ databases">
        <title>Connecting structure to function with the recovery of over 1000 high-quality activated sludge metagenome-assembled genomes encoding full-length rRNA genes using long-read sequencing.</title>
        <authorList>
            <person name="Singleton C.M."/>
            <person name="Petriglieri F."/>
            <person name="Kristensen J.M."/>
            <person name="Kirkegaard R.H."/>
            <person name="Michaelsen T.Y."/>
            <person name="Andersen M.H."/>
            <person name="Karst S.M."/>
            <person name="Dueholm M.S."/>
            <person name="Nielsen P.H."/>
            <person name="Albertsen M."/>
        </authorList>
    </citation>
    <scope>NUCLEOTIDE SEQUENCE [LARGE SCALE GENOMIC DNA]</scope>
    <source>
        <strain evidence="3">EsbW_18-Q3-R4-48_BATAC.285</strain>
    </source>
</reference>
<dbReference type="InterPro" id="IPR017927">
    <property type="entry name" value="FAD-bd_FR_type"/>
</dbReference>
<dbReference type="Gene3D" id="2.40.30.10">
    <property type="entry name" value="Translation factors"/>
    <property type="match status" value="1"/>
</dbReference>
<dbReference type="PROSITE" id="PS51085">
    <property type="entry name" value="2FE2S_FER_2"/>
    <property type="match status" value="1"/>
</dbReference>
<dbReference type="Gene3D" id="2.30.110.10">
    <property type="entry name" value="Electron Transport, Fmn-binding Protein, Chain A"/>
    <property type="match status" value="1"/>
</dbReference>
<dbReference type="SUPFAM" id="SSF63380">
    <property type="entry name" value="Riboflavin synthase domain-like"/>
    <property type="match status" value="1"/>
</dbReference>
<dbReference type="Proteomes" id="UP000697998">
    <property type="component" value="Unassembled WGS sequence"/>
</dbReference>
<dbReference type="InterPro" id="IPR012675">
    <property type="entry name" value="Beta-grasp_dom_sf"/>
</dbReference>
<dbReference type="PRINTS" id="PR00410">
    <property type="entry name" value="PHEHYDRXLASE"/>
</dbReference>
<dbReference type="InterPro" id="IPR001041">
    <property type="entry name" value="2Fe-2S_ferredoxin-type"/>
</dbReference>
<dbReference type="InterPro" id="IPR001433">
    <property type="entry name" value="OxRdtase_FAD/NAD-bd"/>
</dbReference>
<dbReference type="SUPFAM" id="SSF52343">
    <property type="entry name" value="Ferredoxin reductase-like, C-terminal NADP-linked domain"/>
    <property type="match status" value="1"/>
</dbReference>
<protein>
    <submittedName>
        <fullName evidence="3">Pyridoxamine 5'-phosphate oxidase family protein</fullName>
    </submittedName>
</protein>
<dbReference type="InterPro" id="IPR008333">
    <property type="entry name" value="Cbr1-like_FAD-bd_dom"/>
</dbReference>
<dbReference type="SUPFAM" id="SSF54292">
    <property type="entry name" value="2Fe-2S ferredoxin-like"/>
    <property type="match status" value="1"/>
</dbReference>
<organism evidence="3 4">
    <name type="scientific">Candidatus Accumulibacter proximus</name>
    <dbReference type="NCBI Taxonomy" id="2954385"/>
    <lineage>
        <taxon>Bacteria</taxon>
        <taxon>Pseudomonadati</taxon>
        <taxon>Pseudomonadota</taxon>
        <taxon>Betaproteobacteria</taxon>
        <taxon>Candidatus Accumulibacter</taxon>
    </lineage>
</organism>